<keyword evidence="2" id="KW-1185">Reference proteome</keyword>
<accession>A0A1I8JQG7</accession>
<feature type="region of interest" description="Disordered" evidence="1">
    <location>
        <begin position="35"/>
        <end position="74"/>
    </location>
</feature>
<organism evidence="2 3">
    <name type="scientific">Macrostomum lignano</name>
    <dbReference type="NCBI Taxonomy" id="282301"/>
    <lineage>
        <taxon>Eukaryota</taxon>
        <taxon>Metazoa</taxon>
        <taxon>Spiralia</taxon>
        <taxon>Lophotrochozoa</taxon>
        <taxon>Platyhelminthes</taxon>
        <taxon>Rhabditophora</taxon>
        <taxon>Macrostomorpha</taxon>
        <taxon>Macrostomida</taxon>
        <taxon>Macrostomidae</taxon>
        <taxon>Macrostomum</taxon>
    </lineage>
</organism>
<evidence type="ECO:0000313" key="2">
    <source>
        <dbReference type="Proteomes" id="UP000095280"/>
    </source>
</evidence>
<protein>
    <submittedName>
        <fullName evidence="3">Agenet-like domain-containing protein</fullName>
    </submittedName>
</protein>
<feature type="region of interest" description="Disordered" evidence="1">
    <location>
        <begin position="97"/>
        <end position="118"/>
    </location>
</feature>
<dbReference type="WBParaSite" id="snap_masked-unitig_33923-processed-gene-0.0-mRNA-1">
    <property type="protein sequence ID" value="snap_masked-unitig_33923-processed-gene-0.0-mRNA-1"/>
    <property type="gene ID" value="snap_masked-unitig_33923-processed-gene-0.0"/>
</dbReference>
<dbReference type="AlphaFoldDB" id="A0A1I8JQG7"/>
<name>A0A1I8JQG7_9PLAT</name>
<evidence type="ECO:0000256" key="1">
    <source>
        <dbReference type="SAM" id="MobiDB-lite"/>
    </source>
</evidence>
<evidence type="ECO:0000313" key="3">
    <source>
        <dbReference type="WBParaSite" id="snap_masked-unitig_33923-processed-gene-0.0-mRNA-1"/>
    </source>
</evidence>
<dbReference type="Proteomes" id="UP000095280">
    <property type="component" value="Unplaced"/>
</dbReference>
<sequence>PILPRYPRELAKKCAAGALAAGGLAEQLALSQRQGGASAELRQPLSMGEGVRRCPRQRASAADGPARSRVCSGRPDSRAELPLALLGCRRSACRRSDSTSTVSTGVGGGASPSREGLPEACRRTVEALLQATSANFNNTATTTKRIAAVRPMRVRVRLGGDSELPRDTYCLTRARVRERATEASAIRRNLPTVAQRCLHWLAETAPRLRPLPPSQSLRSLTGRRLVPSEQPPAQRQPATLASTAAAAAGDRLRQPRLTAASGVNWKYGDFVVQERVFAGRRRIYMYPEHVTACEGKYALAVQALGAGCFRSFFREKESGRVTTVDYCDLTADA</sequence>
<reference evidence="3" key="1">
    <citation type="submission" date="2016-11" db="UniProtKB">
        <authorList>
            <consortium name="WormBaseParasite"/>
        </authorList>
    </citation>
    <scope>IDENTIFICATION</scope>
</reference>
<proteinExistence type="predicted"/>